<reference evidence="2 3" key="1">
    <citation type="submission" date="2020-07" db="EMBL/GenBank/DDBJ databases">
        <title>Novel species isolated from subtropical streams in China.</title>
        <authorList>
            <person name="Lu H."/>
        </authorList>
    </citation>
    <scope>NUCLEOTIDE SEQUENCE [LARGE SCALE GENOMIC DNA]</scope>
    <source>
        <strain evidence="2 3">LX47W</strain>
    </source>
</reference>
<evidence type="ECO:0000313" key="3">
    <source>
        <dbReference type="Proteomes" id="UP000573499"/>
    </source>
</evidence>
<feature type="chain" id="PRO_5030584722" evidence="1">
    <location>
        <begin position="24"/>
        <end position="176"/>
    </location>
</feature>
<keyword evidence="3" id="KW-1185">Reference proteome</keyword>
<dbReference type="Pfam" id="PF05573">
    <property type="entry name" value="NosL"/>
    <property type="match status" value="1"/>
</dbReference>
<gene>
    <name evidence="2" type="ORF">H3H39_07135</name>
</gene>
<dbReference type="PROSITE" id="PS51257">
    <property type="entry name" value="PROKAR_LIPOPROTEIN"/>
    <property type="match status" value="1"/>
</dbReference>
<dbReference type="Gene3D" id="3.30.70.2050">
    <property type="match status" value="1"/>
</dbReference>
<dbReference type="RefSeq" id="WP_182152683.1">
    <property type="nucleotide sequence ID" value="NZ_JACEZU010000003.1"/>
</dbReference>
<keyword evidence="1" id="KW-0732">Signal</keyword>
<dbReference type="PANTHER" id="PTHR41247:SF1">
    <property type="entry name" value="HTH-TYPE TRANSCRIPTIONAL REPRESSOR YCNK"/>
    <property type="match status" value="1"/>
</dbReference>
<feature type="signal peptide" evidence="1">
    <location>
        <begin position="1"/>
        <end position="23"/>
    </location>
</feature>
<dbReference type="InterPro" id="IPR008719">
    <property type="entry name" value="N2O_reductase_NosL"/>
</dbReference>
<dbReference type="Proteomes" id="UP000573499">
    <property type="component" value="Unassembled WGS sequence"/>
</dbReference>
<dbReference type="SUPFAM" id="SSF160387">
    <property type="entry name" value="NosL/MerB-like"/>
    <property type="match status" value="1"/>
</dbReference>
<accession>A0A7W2F814</accession>
<organism evidence="2 3">
    <name type="scientific">Rugamonas apoptosis</name>
    <dbReference type="NCBI Taxonomy" id="2758570"/>
    <lineage>
        <taxon>Bacteria</taxon>
        <taxon>Pseudomonadati</taxon>
        <taxon>Pseudomonadota</taxon>
        <taxon>Betaproteobacteria</taxon>
        <taxon>Burkholderiales</taxon>
        <taxon>Oxalobacteraceae</taxon>
        <taxon>Telluria group</taxon>
        <taxon>Rugamonas</taxon>
    </lineage>
</organism>
<sequence length="176" mass="18754">MKFTTLAAPAARRALFVSVLLLAACTPNPTKVAAQEPGADTACALDGMVLRDFPGPKAQIQFAEGKPDFYCDLMELFAVVLGAEQKRVVAGMYVQDMSKADWDHPSGNWIEARSAFYVTGSRKQGSMGPTFGAFATLQGAQDFAAAQGGKVLRFEQISRDMVSMGGSAAHDNAMSH</sequence>
<protein>
    <submittedName>
        <fullName evidence="2">Nitrous oxide reductase accessory protein NosL</fullName>
    </submittedName>
</protein>
<name>A0A7W2F814_9BURK</name>
<comment type="caution">
    <text evidence="2">The sequence shown here is derived from an EMBL/GenBank/DDBJ whole genome shotgun (WGS) entry which is preliminary data.</text>
</comment>
<dbReference type="EMBL" id="JACEZU010000003">
    <property type="protein sequence ID" value="MBA5686830.1"/>
    <property type="molecule type" value="Genomic_DNA"/>
</dbReference>
<dbReference type="AlphaFoldDB" id="A0A7W2F814"/>
<proteinExistence type="predicted"/>
<evidence type="ECO:0000313" key="2">
    <source>
        <dbReference type="EMBL" id="MBA5686830.1"/>
    </source>
</evidence>
<evidence type="ECO:0000256" key="1">
    <source>
        <dbReference type="SAM" id="SignalP"/>
    </source>
</evidence>
<dbReference type="PANTHER" id="PTHR41247">
    <property type="entry name" value="HTH-TYPE TRANSCRIPTIONAL REPRESSOR YCNK"/>
    <property type="match status" value="1"/>
</dbReference>
<dbReference type="Gene3D" id="3.30.70.2060">
    <property type="match status" value="1"/>
</dbReference>